<reference evidence="2 3" key="2">
    <citation type="submission" date="2010-03" db="EMBL/GenBank/DDBJ databases">
        <authorList>
            <person name="Pajon A."/>
        </authorList>
    </citation>
    <scope>NUCLEOTIDE SEQUENCE [LARGE SCALE GENOMIC DNA]</scope>
    <source>
        <strain evidence="2 3">GD/7</strain>
    </source>
</reference>
<dbReference type="PATRIC" id="fig|717962.3.peg.3192"/>
<dbReference type="Pfam" id="PF07963">
    <property type="entry name" value="N_methyl"/>
    <property type="match status" value="1"/>
</dbReference>
<dbReference type="RefSeq" id="WP_015515376.1">
    <property type="nucleotide sequence ID" value="NC_021009.1"/>
</dbReference>
<evidence type="ECO:0000313" key="2">
    <source>
        <dbReference type="EMBL" id="CBK81856.1"/>
    </source>
</evidence>
<organism evidence="2 3">
    <name type="scientific">Coprococcus catus GD/7</name>
    <dbReference type="NCBI Taxonomy" id="717962"/>
    <lineage>
        <taxon>Bacteria</taxon>
        <taxon>Bacillati</taxon>
        <taxon>Bacillota</taxon>
        <taxon>Clostridia</taxon>
        <taxon>Lachnospirales</taxon>
        <taxon>Lachnospiraceae</taxon>
        <taxon>Coprococcus</taxon>
    </lineage>
</organism>
<evidence type="ECO:0000256" key="1">
    <source>
        <dbReference type="SAM" id="Phobius"/>
    </source>
</evidence>
<protein>
    <submittedName>
        <fullName evidence="2">Prepilin-type N-terminal cleavage/methylation domain</fullName>
    </submittedName>
</protein>
<name>D4JBY5_9FIRM</name>
<keyword evidence="1" id="KW-1133">Transmembrane helix</keyword>
<proteinExistence type="predicted"/>
<dbReference type="STRING" id="717962.CC1_33190"/>
<sequence>MKGRKSNINNAGMSLLELIIAVSIFAIAAVVFLQAFVTSGHVNKKSALYLNASTAAQNLMEEIKSKDFEDVSMAFNYPIDPTTKQVRLGFLSDQTADIENGSMVIKESLNNGGTYQDVRLYRASDKDTSSVTASVISTDNGRTGTFNPRTKGKNQSKYYFQIDGLKNGDETFDALVTFDGSKDSGYKKQSGTSEENQKNDYEVPNISKLDTESNAFLIMPQNWDENAMKAIVQGQTEYANKIYQVFNATDEHKTILDADEVYQYTKRALYIKVEESGGTVKASAKYTLNAYNYSKKGGEKWESMSICPCKGTGKTNGADACFCTYESAYVPFYSSETGTELKNLFVFYYPNYNSTSAVHPLDEIVFENTSNYPIQLYVAKQRTDSADSNMSLPTTTQEQKYRMSLTVNENPSVLGQINWNTNPSLYRAQTVLRTNLDQDISTDSSSGRTSVNQMKLVYQAVDANGTKGRSVSGKSAKQVLSVNGLDDKENEDRIYHMKVEIYKAGAAANNFPESDRLVVLEGAKEN</sequence>
<feature type="transmembrane region" description="Helical" evidence="1">
    <location>
        <begin position="12"/>
        <end position="37"/>
    </location>
</feature>
<evidence type="ECO:0000313" key="3">
    <source>
        <dbReference type="Proteomes" id="UP000008798"/>
    </source>
</evidence>
<accession>D4JBY5</accession>
<dbReference type="NCBIfam" id="TIGR02532">
    <property type="entry name" value="IV_pilin_GFxxxE"/>
    <property type="match status" value="1"/>
</dbReference>
<dbReference type="EMBL" id="FP929038">
    <property type="protein sequence ID" value="CBK81856.1"/>
    <property type="molecule type" value="Genomic_DNA"/>
</dbReference>
<dbReference type="PROSITE" id="PS00409">
    <property type="entry name" value="PROKAR_NTER_METHYL"/>
    <property type="match status" value="1"/>
</dbReference>
<dbReference type="InterPro" id="IPR012902">
    <property type="entry name" value="N_methyl_site"/>
</dbReference>
<gene>
    <name evidence="2" type="ORF">CC1_33190</name>
</gene>
<dbReference type="Proteomes" id="UP000008798">
    <property type="component" value="Chromosome"/>
</dbReference>
<dbReference type="HOGENOM" id="CLU_514529_0_0_9"/>
<dbReference type="AlphaFoldDB" id="D4JBY5"/>
<dbReference type="KEGG" id="cct:CC1_33190"/>
<reference evidence="2 3" key="1">
    <citation type="submission" date="2010-03" db="EMBL/GenBank/DDBJ databases">
        <title>The genome sequence of Coprococcus catus GD/7.</title>
        <authorList>
            <consortium name="metaHIT consortium -- http://www.metahit.eu/"/>
            <person name="Pajon A."/>
            <person name="Turner K."/>
            <person name="Parkhill J."/>
            <person name="Duncan S."/>
            <person name="Flint H."/>
        </authorList>
    </citation>
    <scope>NUCLEOTIDE SEQUENCE [LARGE SCALE GENOMIC DNA]</scope>
    <source>
        <strain evidence="2 3">GD/7</strain>
    </source>
</reference>
<keyword evidence="1" id="KW-0472">Membrane</keyword>
<keyword evidence="1" id="KW-0812">Transmembrane</keyword>